<keyword evidence="2" id="KW-0547">Nucleotide-binding</keyword>
<dbReference type="SUPFAM" id="SSF52540">
    <property type="entry name" value="P-loop containing nucleoside triphosphate hydrolases"/>
    <property type="match status" value="4"/>
</dbReference>
<dbReference type="FunFam" id="2.60.40.150:FF:000004">
    <property type="entry name" value="RNA helicase, activating signal cointegrator 1"/>
    <property type="match status" value="1"/>
</dbReference>
<dbReference type="InterPro" id="IPR035892">
    <property type="entry name" value="C2_domain_sf"/>
</dbReference>
<dbReference type="InterPro" id="IPR036388">
    <property type="entry name" value="WH-like_DNA-bd_sf"/>
</dbReference>
<dbReference type="FunFam" id="1.10.3380.10:FF:000001">
    <property type="entry name" value="U5 small nuclear ribonucleoprotein helicase"/>
    <property type="match status" value="1"/>
</dbReference>
<evidence type="ECO:0000256" key="2">
    <source>
        <dbReference type="ARBA" id="ARBA00022741"/>
    </source>
</evidence>
<dbReference type="SMART" id="SM00487">
    <property type="entry name" value="DEXDc"/>
    <property type="match status" value="2"/>
</dbReference>
<evidence type="ECO:0000259" key="8">
    <source>
        <dbReference type="PROSITE" id="PS51194"/>
    </source>
</evidence>
<dbReference type="InterPro" id="IPR001650">
    <property type="entry name" value="Helicase_C-like"/>
</dbReference>
<dbReference type="Pfam" id="PF02889">
    <property type="entry name" value="Sec63"/>
    <property type="match status" value="2"/>
</dbReference>
<dbReference type="FunFam" id="1.10.10.10:FF:000012">
    <property type="entry name" value="U5 small nuclear ribonucleoprotein helicase"/>
    <property type="match status" value="1"/>
</dbReference>
<dbReference type="GO" id="GO:0005634">
    <property type="term" value="C:nucleus"/>
    <property type="evidence" value="ECO:0007669"/>
    <property type="project" value="TreeGrafter"/>
</dbReference>
<keyword evidence="1" id="KW-0677">Repeat</keyword>
<evidence type="ECO:0000313" key="9">
    <source>
        <dbReference type="EMBL" id="CAE0362405.1"/>
    </source>
</evidence>
<dbReference type="SMART" id="SM00490">
    <property type="entry name" value="HELICc"/>
    <property type="match status" value="1"/>
</dbReference>
<feature type="compositionally biased region" description="Basic and acidic residues" evidence="6">
    <location>
        <begin position="22"/>
        <end position="31"/>
    </location>
</feature>
<feature type="region of interest" description="Disordered" evidence="6">
    <location>
        <begin position="18"/>
        <end position="38"/>
    </location>
</feature>
<name>A0A7S3NI64_9STRA</name>
<dbReference type="Pfam" id="PF00270">
    <property type="entry name" value="DEAD"/>
    <property type="match status" value="2"/>
</dbReference>
<dbReference type="PANTHER" id="PTHR47961">
    <property type="entry name" value="DNA POLYMERASE THETA, PUTATIVE (AFU_ORTHOLOGUE AFUA_1G05260)-RELATED"/>
    <property type="match status" value="1"/>
</dbReference>
<dbReference type="InterPro" id="IPR027417">
    <property type="entry name" value="P-loop_NTPase"/>
</dbReference>
<dbReference type="Gene3D" id="1.10.3380.10">
    <property type="entry name" value="Sec63 N-terminal domain-like domain"/>
    <property type="match status" value="2"/>
</dbReference>
<sequence>MAEEYARQKQYAYRANANLVLESERDRRPADEATGEVESLWGRISNQRMGDRVKSQVPFELLDKKKRKLVAELDSGNPKKSKGDMNELDTNFYVPKTRESRKAFEELLQQVARAFGGGQVPQEVLKDAAEEILYILKDQSTSANERKTQIFRLLGIKENDEMLMTRLDAIGQRISDFSEQDDGDQAIDEDMGVAVVFDDDDDDDDDDEGGGIAAAIAEIDDDDDEENDEKNEQNALATGMAIDTQVEDSLLDVRTIDAHWLQRELSKFYQDANVSAALAADVLELLGGDDAREIENKLVMLLDYDKFDLIRLLMKNRKRVLYASLLNQAQNEQEREQIRTRIRADGEDSILDALENTATAQTWARDRAADIASRTRREAADLARTSNNNVQAQHDNTPLITSRRIIDLSSLIFAAKGHTMSNKRCELPSSAWRAQKQGYEEVHVPALKKQEVNHTLVSISSLPTWIQPAFSGMTNLNTIQSILLPAALERSENLLLCAPTGAGKTNCAVLAILNQFAAYRQNPQDETSTALALDAFKIVYIAPMKALVQEVVLNFSKRLAPYGITVRELSGDMSLTYAQIQETQIIVSTPEKWDIITRKGGDRAYTRLVRLVIIDEIHLLHDDRGPVLEALVARIVRNIEESRDNVRLIGLSATLPNYHDVATFLRVNPKSGLFFFDNSYRPVPLQQQYIGITEKKAIKRFQLMNQICFEKVLARAGKQQVLIFVHSRADTAKTALALRDAFLNTDGGINLLVKPDSATREILQEEADTTKNETLQKLLPYGLAIHHAGMNRTDRNLVEDLFADRHVQVLCATSTLAWGVNLPAHTVIIKGTQIYSPDQSKWVELSPLDVVQMMGRAGRPQFDSDGEGIILTKHSELQFYLSLMNQQLPIESQLATDLPNHLNAEIEMGTIQNLKQAADWLGYTFWYVRAHREPIRYGVINEDQIIDEQQVENHCLDIVHSAALILDEHNLIKYDTKSGSLQITALGRVAAHFYVSYQSMAQYNAQLKPNMSDIELFRIFANSGEFMNIRVREEEKLELAKLVIRVPIPIKEAPDESAAKVNALLQAYISNLRLEGFALVTDMTYIRQSAARLCRALFEMALRRKWAALALKALTLCKMVERKLWQSQNPLRQFKGVPEAIVRKLEKKDISWDRYYDLKPQDLAELVKIPKMGKTLHRLVHQVPRLELAAHVQPVSRALLRIELQIFPDFQFDPKVHDHALLFHVFVQDNDGEKILHHEPFVLRSTYALDEHVLEFYVPVTDPLPPQYFLCITSDRWLHATNVLPISFKHLILPRKFAPHTQLLDLQPLPLSALGNSTLEQFFAPVLHMGKNDFNPVQTQCFAAMYETNENILLCAPSAAGCIVCCEFAMHRALLEQDKTSIVYVAAKQAIVTRRLRLWQKKFHGLAQVAELSGDVAADLHTLATTPIVLATAQKWDVLSRRWKQRKVIQNVKLFIADELQCLGSPNEGPILEIVISRMRYLASQLNEPFRIIGLGAAIANATDIGDWIGALRPGTNCFSFHSSVRPAPLELLLHAFDTSHFSARLIAMARLIFQLFKRHDAGTPNRPALIFVSSRKQCQLTAIDAMIHFATLDDDQNHFSVDDTYIQQTKDPALRQTLTRGVAFSHSGMHTSDRRLIDALYLRGVLRVLVLPAEACWEIDHTAPLVVIMGTERYDGRQHRYIDYAAPDILEMLAKADTHAEAKCVVLCHSPKKEYLKRLLYDPLPVESQLDRAMHDHLNAEIVAKTIESKQDAVDYLTWTFFYRRLTQNPNFYDLHGVTQHHVSDHLSELIENVVNDLSESGCIQVENDMDVSPLNLGMIAAYYCIQYTTVEMFASSVTAKSKILSLLEILASATEYSTLPIRLGEEEALQKIAAHLPRFKPPTENTTDELFSQPNVKVLVLLHTHFARQPLSSELASDRDFILLEAPRLLQALVDVISSHGWLAPALHAMELSQMIIQGLWISDHPLLQVPHLDESVIERAEMESRRDPEIGQVSGVLDLLALDDEVRDRILAQPDPNKLATIAAFCNDYPNIELGFEAPTSPLQVGEPTSINVSLEREVDEDMIDIGRVRGRFPAPKKEGWWLIVADLLTNTVLSIKRVSIAQHSKISMDFIAPAEELETSSPTDRKLTLYFMSDSYLGCDQEYDFTIRTLHQQG</sequence>
<evidence type="ECO:0000256" key="5">
    <source>
        <dbReference type="ARBA" id="ARBA00022840"/>
    </source>
</evidence>
<evidence type="ECO:0000259" key="7">
    <source>
        <dbReference type="PROSITE" id="PS51192"/>
    </source>
</evidence>
<evidence type="ECO:0000256" key="1">
    <source>
        <dbReference type="ARBA" id="ARBA00022737"/>
    </source>
</evidence>
<dbReference type="GO" id="GO:0006397">
    <property type="term" value="P:mRNA processing"/>
    <property type="evidence" value="ECO:0007669"/>
    <property type="project" value="UniProtKB-ARBA"/>
</dbReference>
<feature type="domain" description="Helicase C-terminal" evidence="8">
    <location>
        <begin position="708"/>
        <end position="906"/>
    </location>
</feature>
<dbReference type="SUPFAM" id="SSF81296">
    <property type="entry name" value="E set domains"/>
    <property type="match status" value="1"/>
</dbReference>
<dbReference type="InterPro" id="IPR014756">
    <property type="entry name" value="Ig_E-set"/>
</dbReference>
<dbReference type="SUPFAM" id="SSF46785">
    <property type="entry name" value="Winged helix' DNA-binding domain"/>
    <property type="match status" value="2"/>
</dbReference>
<dbReference type="Gene3D" id="1.10.10.10">
    <property type="entry name" value="Winged helix-like DNA-binding domain superfamily/Winged helix DNA-binding domain"/>
    <property type="match status" value="2"/>
</dbReference>
<keyword evidence="5" id="KW-0067">ATP-binding</keyword>
<dbReference type="GO" id="GO:0016787">
    <property type="term" value="F:hydrolase activity"/>
    <property type="evidence" value="ECO:0007669"/>
    <property type="project" value="UniProtKB-KW"/>
</dbReference>
<dbReference type="InterPro" id="IPR036390">
    <property type="entry name" value="WH_DNA-bd_sf"/>
</dbReference>
<dbReference type="Pfam" id="PF23445">
    <property type="entry name" value="WHD_SNRNP200"/>
    <property type="match status" value="2"/>
</dbReference>
<dbReference type="Gene3D" id="3.40.50.300">
    <property type="entry name" value="P-loop containing nucleotide triphosphate hydrolases"/>
    <property type="match status" value="4"/>
</dbReference>
<dbReference type="PANTHER" id="PTHR47961:SF4">
    <property type="entry name" value="ACTIVATING SIGNAL COINTEGRATOR 1 COMPLEX SUBUNIT 3"/>
    <property type="match status" value="1"/>
</dbReference>
<dbReference type="GO" id="GO:0005524">
    <property type="term" value="F:ATP binding"/>
    <property type="evidence" value="ECO:0007669"/>
    <property type="project" value="UniProtKB-KW"/>
</dbReference>
<dbReference type="Pfam" id="PF00271">
    <property type="entry name" value="Helicase_C"/>
    <property type="match status" value="1"/>
</dbReference>
<keyword evidence="3" id="KW-0378">Hydrolase</keyword>
<dbReference type="InterPro" id="IPR050474">
    <property type="entry name" value="Hel308_SKI2-like"/>
</dbReference>
<dbReference type="Pfam" id="PF18149">
    <property type="entry name" value="Helicase_PWI"/>
    <property type="match status" value="1"/>
</dbReference>
<dbReference type="SMART" id="SM00973">
    <property type="entry name" value="Sec63"/>
    <property type="match status" value="2"/>
</dbReference>
<gene>
    <name evidence="9" type="ORF">ALAG00032_LOCUS3146</name>
</gene>
<organism evidence="9">
    <name type="scientific">Aureoumbra lagunensis</name>
    <dbReference type="NCBI Taxonomy" id="44058"/>
    <lineage>
        <taxon>Eukaryota</taxon>
        <taxon>Sar</taxon>
        <taxon>Stramenopiles</taxon>
        <taxon>Ochrophyta</taxon>
        <taxon>Pelagophyceae</taxon>
        <taxon>Pelagomonadales</taxon>
        <taxon>Aureoumbra</taxon>
    </lineage>
</organism>
<keyword evidence="4" id="KW-0347">Helicase</keyword>
<dbReference type="InterPro" id="IPR014001">
    <property type="entry name" value="Helicase_ATP-bd"/>
</dbReference>
<dbReference type="PROSITE" id="PS51194">
    <property type="entry name" value="HELICASE_CTER"/>
    <property type="match status" value="1"/>
</dbReference>
<evidence type="ECO:0000256" key="6">
    <source>
        <dbReference type="SAM" id="MobiDB-lite"/>
    </source>
</evidence>
<dbReference type="Gene3D" id="2.60.40.150">
    <property type="entry name" value="C2 domain"/>
    <property type="match status" value="2"/>
</dbReference>
<dbReference type="EMBL" id="HBIJ01004463">
    <property type="protein sequence ID" value="CAE0362405.1"/>
    <property type="molecule type" value="Transcribed_RNA"/>
</dbReference>
<dbReference type="InterPro" id="IPR011545">
    <property type="entry name" value="DEAD/DEAH_box_helicase_dom"/>
</dbReference>
<feature type="domain" description="Helicase ATP-binding" evidence="7">
    <location>
        <begin position="1343"/>
        <end position="1517"/>
    </location>
</feature>
<feature type="domain" description="Helicase ATP-binding" evidence="7">
    <location>
        <begin position="485"/>
        <end position="673"/>
    </location>
</feature>
<dbReference type="FunFam" id="1.10.10.10:FF:000024">
    <property type="entry name" value="U5 small nuclear ribonucleoprotein helicase"/>
    <property type="match status" value="1"/>
</dbReference>
<protein>
    <submittedName>
        <fullName evidence="9">Uncharacterized protein</fullName>
    </submittedName>
</protein>
<dbReference type="Gene3D" id="1.10.150.20">
    <property type="entry name" value="5' to 3' exonuclease, C-terminal subdomain"/>
    <property type="match status" value="2"/>
</dbReference>
<dbReference type="InterPro" id="IPR004179">
    <property type="entry name" value="Sec63-dom"/>
</dbReference>
<accession>A0A7S3NI64</accession>
<dbReference type="FunFam" id="3.40.50.300:FF:000102">
    <property type="entry name" value="RNA helicase, activating signal cointegrator 1"/>
    <property type="match status" value="1"/>
</dbReference>
<dbReference type="CDD" id="cd18795">
    <property type="entry name" value="SF2_C_Ski2"/>
    <property type="match status" value="1"/>
</dbReference>
<dbReference type="GO" id="GO:0000712">
    <property type="term" value="P:resolution of meiotic recombination intermediates"/>
    <property type="evidence" value="ECO:0007669"/>
    <property type="project" value="TreeGrafter"/>
</dbReference>
<proteinExistence type="predicted"/>
<dbReference type="SUPFAM" id="SSF158702">
    <property type="entry name" value="Sec63 N-terminal domain-like"/>
    <property type="match status" value="2"/>
</dbReference>
<evidence type="ECO:0000256" key="4">
    <source>
        <dbReference type="ARBA" id="ARBA00022806"/>
    </source>
</evidence>
<dbReference type="GO" id="GO:0003676">
    <property type="term" value="F:nucleic acid binding"/>
    <property type="evidence" value="ECO:0007669"/>
    <property type="project" value="InterPro"/>
</dbReference>
<dbReference type="FunFam" id="3.40.50.300:FF:000062">
    <property type="entry name" value="U5 small nuclear ribonucleoprotein helicase"/>
    <property type="match status" value="1"/>
</dbReference>
<dbReference type="GO" id="GO:0003678">
    <property type="term" value="F:DNA helicase activity"/>
    <property type="evidence" value="ECO:0007669"/>
    <property type="project" value="TreeGrafter"/>
</dbReference>
<dbReference type="PROSITE" id="PS51192">
    <property type="entry name" value="HELICASE_ATP_BIND_1"/>
    <property type="match status" value="2"/>
</dbReference>
<dbReference type="PIRSF" id="PIRSF039073">
    <property type="entry name" value="BRR2"/>
    <property type="match status" value="1"/>
</dbReference>
<dbReference type="InterPro" id="IPR057842">
    <property type="entry name" value="WH_MER3"/>
</dbReference>
<evidence type="ECO:0000256" key="3">
    <source>
        <dbReference type="ARBA" id="ARBA00022801"/>
    </source>
</evidence>
<dbReference type="InterPro" id="IPR041094">
    <property type="entry name" value="Brr2_helicase_PWI"/>
</dbReference>
<reference evidence="9" key="1">
    <citation type="submission" date="2021-01" db="EMBL/GenBank/DDBJ databases">
        <authorList>
            <person name="Corre E."/>
            <person name="Pelletier E."/>
            <person name="Niang G."/>
            <person name="Scheremetjew M."/>
            <person name="Finn R."/>
            <person name="Kale V."/>
            <person name="Holt S."/>
            <person name="Cochrane G."/>
            <person name="Meng A."/>
            <person name="Brown T."/>
            <person name="Cohen L."/>
        </authorList>
    </citation>
    <scope>NUCLEOTIDE SEQUENCE</scope>
    <source>
        <strain evidence="9">CCMP1510</strain>
    </source>
</reference>
<dbReference type="FunFam" id="1.10.150.20:FF:000004">
    <property type="entry name" value="U5 small nuclear ribonucleoprotein helicase"/>
    <property type="match status" value="1"/>
</dbReference>